<comment type="caution">
    <text evidence="4">The sequence shown here is derived from an EMBL/GenBank/DDBJ whole genome shotgun (WGS) entry which is preliminary data.</text>
</comment>
<evidence type="ECO:0000259" key="2">
    <source>
        <dbReference type="Pfam" id="PF01757"/>
    </source>
</evidence>
<organism evidence="4 5">
    <name type="scientific">Motilibacter peucedani</name>
    <dbReference type="NCBI Taxonomy" id="598650"/>
    <lineage>
        <taxon>Bacteria</taxon>
        <taxon>Bacillati</taxon>
        <taxon>Actinomycetota</taxon>
        <taxon>Actinomycetes</taxon>
        <taxon>Motilibacterales</taxon>
        <taxon>Motilibacteraceae</taxon>
        <taxon>Motilibacter</taxon>
    </lineage>
</organism>
<feature type="transmembrane region" description="Helical" evidence="1">
    <location>
        <begin position="191"/>
        <end position="210"/>
    </location>
</feature>
<feature type="transmembrane region" description="Helical" evidence="1">
    <location>
        <begin position="249"/>
        <end position="267"/>
    </location>
</feature>
<accession>A0A420XLN2</accession>
<dbReference type="Proteomes" id="UP000281955">
    <property type="component" value="Unassembled WGS sequence"/>
</dbReference>
<evidence type="ECO:0000259" key="3">
    <source>
        <dbReference type="Pfam" id="PF19040"/>
    </source>
</evidence>
<dbReference type="EMBL" id="RBWV01000014">
    <property type="protein sequence ID" value="RKS71319.1"/>
    <property type="molecule type" value="Genomic_DNA"/>
</dbReference>
<keyword evidence="1" id="KW-0812">Transmembrane</keyword>
<feature type="transmembrane region" description="Helical" evidence="1">
    <location>
        <begin position="375"/>
        <end position="396"/>
    </location>
</feature>
<gene>
    <name evidence="4" type="ORF">CLV35_3115</name>
</gene>
<evidence type="ECO:0000313" key="5">
    <source>
        <dbReference type="Proteomes" id="UP000281955"/>
    </source>
</evidence>
<feature type="transmembrane region" description="Helical" evidence="1">
    <location>
        <begin position="167"/>
        <end position="184"/>
    </location>
</feature>
<keyword evidence="1" id="KW-0472">Membrane</keyword>
<dbReference type="InterPro" id="IPR043968">
    <property type="entry name" value="SGNH"/>
</dbReference>
<proteinExistence type="predicted"/>
<dbReference type="GO" id="GO:0016747">
    <property type="term" value="F:acyltransferase activity, transferring groups other than amino-acyl groups"/>
    <property type="evidence" value="ECO:0007669"/>
    <property type="project" value="InterPro"/>
</dbReference>
<protein>
    <submittedName>
        <fullName evidence="4">Peptidoglycan/LPS O-acetylase OafA/YrhL</fullName>
    </submittedName>
</protein>
<dbReference type="AlphaFoldDB" id="A0A420XLN2"/>
<dbReference type="Pfam" id="PF19040">
    <property type="entry name" value="SGNH"/>
    <property type="match status" value="1"/>
</dbReference>
<sequence>MSILTQSIASSPFDARHPAPLRARRFRPDIQGLRAVAVLLVVLYHAHVPGLRAGYVGVDVFFVVSGFLITGQLVREVEMRGRVHFTEFYTRRVRRLLPPALAAVIVTLLAARLWAPALQVKGIANDAIWTAFYGINYRLAAQGVDYLNADGPVSPLQHFWSLAVEEQFYLVWPVLIGLCALVGARRRGQALFLLLAGTVAASLYLSVTMTPRDPSLSYFSIQTRAWELGVGGLVAVAAHRLARMHVRMASCLSWAGLSVVVVSAFVYSDATVFPGWAAVLPVGGATLLVAAGCGPQAVGAESVLRNRWAQWIGKMSYSWYVWHWPVLVIAPMVVGSQGSFGWARNLEMAAIALWFAAITYYLIEYPTKRTRLRIRAWLTAGGMMSAAAVGCALLMVSSLPVLAGHGAAKTLVTTSDVADSAYAAQVRVSIHLATLMQGAPRNLTPDLVVAGKDYPESSFTQSCQANFTDVAQGPCVFGDVHGHHTLVLFGDSHAEQWEPAFAEAGRREHWRVINWTKSACTPAALSVFSSQLNRQYRECDEWREITINRIIGLKPDLVVMSQSDSVTGKAFTDQRYAQATVTTASRLKSAGLAVHYMLDTMYPQTDVPLCVSKHLSDVRTCGRPNKVNWITPRRSALEAALMAAKVPMTDPKGWQCADDAPVYCPVIIGNILVYRDSSHLTATYSRWLAPMVQGILRQGR</sequence>
<feature type="transmembrane region" description="Helical" evidence="1">
    <location>
        <begin position="96"/>
        <end position="115"/>
    </location>
</feature>
<dbReference type="GO" id="GO:0016020">
    <property type="term" value="C:membrane"/>
    <property type="evidence" value="ECO:0007669"/>
    <property type="project" value="TreeGrafter"/>
</dbReference>
<dbReference type="RefSeq" id="WP_183062018.1">
    <property type="nucleotide sequence ID" value="NZ_RBWV01000014.1"/>
</dbReference>
<feature type="transmembrane region" description="Helical" evidence="1">
    <location>
        <begin position="32"/>
        <end position="48"/>
    </location>
</feature>
<dbReference type="InParanoid" id="A0A420XLN2"/>
<feature type="transmembrane region" description="Helical" evidence="1">
    <location>
        <begin position="346"/>
        <end position="363"/>
    </location>
</feature>
<feature type="transmembrane region" description="Helical" evidence="1">
    <location>
        <begin position="216"/>
        <end position="237"/>
    </location>
</feature>
<keyword evidence="5" id="KW-1185">Reference proteome</keyword>
<dbReference type="PANTHER" id="PTHR23028">
    <property type="entry name" value="ACETYLTRANSFERASE"/>
    <property type="match status" value="1"/>
</dbReference>
<dbReference type="Pfam" id="PF01757">
    <property type="entry name" value="Acyl_transf_3"/>
    <property type="match status" value="1"/>
</dbReference>
<dbReference type="PANTHER" id="PTHR23028:SF53">
    <property type="entry name" value="ACYL_TRANSF_3 DOMAIN-CONTAINING PROTEIN"/>
    <property type="match status" value="1"/>
</dbReference>
<keyword evidence="1" id="KW-1133">Transmembrane helix</keyword>
<evidence type="ECO:0000256" key="1">
    <source>
        <dbReference type="SAM" id="Phobius"/>
    </source>
</evidence>
<evidence type="ECO:0000313" key="4">
    <source>
        <dbReference type="EMBL" id="RKS71319.1"/>
    </source>
</evidence>
<feature type="transmembrane region" description="Helical" evidence="1">
    <location>
        <begin position="273"/>
        <end position="298"/>
    </location>
</feature>
<dbReference type="GO" id="GO:0009103">
    <property type="term" value="P:lipopolysaccharide biosynthetic process"/>
    <property type="evidence" value="ECO:0007669"/>
    <property type="project" value="TreeGrafter"/>
</dbReference>
<reference evidence="4 5" key="1">
    <citation type="submission" date="2018-10" db="EMBL/GenBank/DDBJ databases">
        <title>Genomic Encyclopedia of Archaeal and Bacterial Type Strains, Phase II (KMG-II): from individual species to whole genera.</title>
        <authorList>
            <person name="Goeker M."/>
        </authorList>
    </citation>
    <scope>NUCLEOTIDE SEQUENCE [LARGE SCALE GENOMIC DNA]</scope>
    <source>
        <strain evidence="4 5">RP-AC37</strain>
    </source>
</reference>
<feature type="domain" description="Acyltransferase 3" evidence="2">
    <location>
        <begin position="29"/>
        <end position="362"/>
    </location>
</feature>
<dbReference type="InterPro" id="IPR002656">
    <property type="entry name" value="Acyl_transf_3_dom"/>
</dbReference>
<dbReference type="InterPro" id="IPR050879">
    <property type="entry name" value="Acyltransferase_3"/>
</dbReference>
<name>A0A420XLN2_9ACTN</name>
<feature type="transmembrane region" description="Helical" evidence="1">
    <location>
        <begin position="54"/>
        <end position="75"/>
    </location>
</feature>
<feature type="domain" description="SGNH" evidence="3">
    <location>
        <begin position="463"/>
        <end position="692"/>
    </location>
</feature>
<feature type="transmembrane region" description="Helical" evidence="1">
    <location>
        <begin position="319"/>
        <end position="340"/>
    </location>
</feature>